<keyword evidence="3" id="KW-1185">Reference proteome</keyword>
<feature type="region of interest" description="Disordered" evidence="1">
    <location>
        <begin position="1"/>
        <end position="30"/>
    </location>
</feature>
<feature type="non-terminal residue" evidence="2">
    <location>
        <position position="1"/>
    </location>
</feature>
<gene>
    <name evidence="2" type="ORF">SMAX5B_013166</name>
</gene>
<proteinExistence type="predicted"/>
<evidence type="ECO:0000313" key="2">
    <source>
        <dbReference type="EMBL" id="AWP01941.1"/>
    </source>
</evidence>
<reference evidence="2 3" key="1">
    <citation type="submission" date="2017-12" db="EMBL/GenBank/DDBJ databases">
        <title>Integrating genomic resources of turbot (Scophthalmus maximus) in depth evaluation of genetic and physical mapping variation across individuals.</title>
        <authorList>
            <person name="Martinez P."/>
        </authorList>
    </citation>
    <scope>NUCLEOTIDE SEQUENCE [LARGE SCALE GENOMIC DNA]</scope>
</reference>
<dbReference type="EMBL" id="CP026247">
    <property type="protein sequence ID" value="AWP01941.1"/>
    <property type="molecule type" value="Genomic_DNA"/>
</dbReference>
<accession>A0A2U9BD73</accession>
<sequence>RDRDAPIEPELIEFGGRRSDGGKGKGARAPAGVKMMNLPLGAEGLIQQSM</sequence>
<name>A0A2U9BD73_SCOMX</name>
<dbReference type="AlphaFoldDB" id="A0A2U9BD73"/>
<evidence type="ECO:0000313" key="3">
    <source>
        <dbReference type="Proteomes" id="UP000246464"/>
    </source>
</evidence>
<organism evidence="2 3">
    <name type="scientific">Scophthalmus maximus</name>
    <name type="common">Turbot</name>
    <name type="synonym">Psetta maxima</name>
    <dbReference type="NCBI Taxonomy" id="52904"/>
    <lineage>
        <taxon>Eukaryota</taxon>
        <taxon>Metazoa</taxon>
        <taxon>Chordata</taxon>
        <taxon>Craniata</taxon>
        <taxon>Vertebrata</taxon>
        <taxon>Euteleostomi</taxon>
        <taxon>Actinopterygii</taxon>
        <taxon>Neopterygii</taxon>
        <taxon>Teleostei</taxon>
        <taxon>Neoteleostei</taxon>
        <taxon>Acanthomorphata</taxon>
        <taxon>Carangaria</taxon>
        <taxon>Pleuronectiformes</taxon>
        <taxon>Pleuronectoidei</taxon>
        <taxon>Scophthalmidae</taxon>
        <taxon>Scophthalmus</taxon>
    </lineage>
</organism>
<protein>
    <submittedName>
        <fullName evidence="2">Uncharacterized protein</fullName>
    </submittedName>
</protein>
<dbReference type="Proteomes" id="UP000246464">
    <property type="component" value="Chromosome 5"/>
</dbReference>
<evidence type="ECO:0000256" key="1">
    <source>
        <dbReference type="SAM" id="MobiDB-lite"/>
    </source>
</evidence>